<dbReference type="PANTHER" id="PTHR13710:SF149">
    <property type="entry name" value="ATP-DEPENDENT DNA HELICASE TLH2"/>
    <property type="match status" value="1"/>
</dbReference>
<dbReference type="PROSITE" id="PS51194">
    <property type="entry name" value="HELICASE_CTER"/>
    <property type="match status" value="1"/>
</dbReference>
<keyword evidence="8" id="KW-1185">Reference proteome</keyword>
<dbReference type="GO" id="GO:0005694">
    <property type="term" value="C:chromosome"/>
    <property type="evidence" value="ECO:0007669"/>
    <property type="project" value="TreeGrafter"/>
</dbReference>
<dbReference type="PROSITE" id="PS51192">
    <property type="entry name" value="HELICASE_ATP_BIND_1"/>
    <property type="match status" value="1"/>
</dbReference>
<evidence type="ECO:0000256" key="1">
    <source>
        <dbReference type="ARBA" id="ARBA00005446"/>
    </source>
</evidence>
<evidence type="ECO:0000259" key="6">
    <source>
        <dbReference type="PROSITE" id="PS51194"/>
    </source>
</evidence>
<feature type="compositionally biased region" description="Basic and acidic residues" evidence="4">
    <location>
        <begin position="555"/>
        <end position="566"/>
    </location>
</feature>
<accession>A0AAW0G3V0</accession>
<feature type="compositionally biased region" description="Acidic residues" evidence="4">
    <location>
        <begin position="543"/>
        <end position="554"/>
    </location>
</feature>
<dbReference type="GO" id="GO:0005737">
    <property type="term" value="C:cytoplasm"/>
    <property type="evidence" value="ECO:0007669"/>
    <property type="project" value="TreeGrafter"/>
</dbReference>
<comment type="similarity">
    <text evidence="1">Belongs to the helicase family. RecQ subfamily.</text>
</comment>
<feature type="compositionally biased region" description="Basic residues" evidence="4">
    <location>
        <begin position="673"/>
        <end position="682"/>
    </location>
</feature>
<dbReference type="Pfam" id="PF00271">
    <property type="entry name" value="Helicase_C"/>
    <property type="match status" value="1"/>
</dbReference>
<dbReference type="EMBL" id="JASBNA010000014">
    <property type="protein sequence ID" value="KAK7687037.1"/>
    <property type="molecule type" value="Genomic_DNA"/>
</dbReference>
<dbReference type="Proteomes" id="UP001385951">
    <property type="component" value="Unassembled WGS sequence"/>
</dbReference>
<dbReference type="GO" id="GO:0005634">
    <property type="term" value="C:nucleus"/>
    <property type="evidence" value="ECO:0007669"/>
    <property type="project" value="TreeGrafter"/>
</dbReference>
<dbReference type="AlphaFoldDB" id="A0AAW0G3V0"/>
<dbReference type="InterPro" id="IPR001650">
    <property type="entry name" value="Helicase_C-like"/>
</dbReference>
<dbReference type="GO" id="GO:0043138">
    <property type="term" value="F:3'-5' DNA helicase activity"/>
    <property type="evidence" value="ECO:0007669"/>
    <property type="project" value="UniProtKB-EC"/>
</dbReference>
<proteinExistence type="inferred from homology"/>
<evidence type="ECO:0000259" key="5">
    <source>
        <dbReference type="PROSITE" id="PS51192"/>
    </source>
</evidence>
<dbReference type="PANTHER" id="PTHR13710">
    <property type="entry name" value="DNA HELICASE RECQ FAMILY MEMBER"/>
    <property type="match status" value="1"/>
</dbReference>
<feature type="region of interest" description="Disordered" evidence="4">
    <location>
        <begin position="414"/>
        <end position="437"/>
    </location>
</feature>
<dbReference type="SMART" id="SM00490">
    <property type="entry name" value="HELICc"/>
    <property type="match status" value="1"/>
</dbReference>
<evidence type="ECO:0000256" key="2">
    <source>
        <dbReference type="ARBA" id="ARBA00034617"/>
    </source>
</evidence>
<sequence length="690" mass="77907">MYMLALQALSEDPTLCPHYHVPKDPIMLIAYPTIGLEEEMATLFRKYGLSALALNRNTTSEARTQGRNLWNVAIEEKTSIILLSPEMMNTDGYEYFIHHPEVRPRLRGFGVNEAHLARVWGKNFREAFLDLGFNRERIPDHASLILTTATLPIGNPTNRLLDLFNLNPGSYHLIRRSNLRPDIRLLFRTLQASVNGISFPDLNWVLKKKRKTIVFCRTVKQANNLVTYLRSLSSLSSPIKPDRRIRHYNAINFGDFNIDILEDFRNDPETQIIVATDALMVGIDLPNVQDVIVLLPKTLDEALQKVGRAGRNRSIVIDARGIIYVTNQSLQDAKSIVSGGKRKRLKKAKSEDESMDDGLVRILTADCKVVAQNIFYGNPSSDPPCLCSTCMKDTQPPSDACQCSGCDPEDIPIDPGTLRQSKAANNPVPKKERLSRKMHQWGTKRLVHFRLRLYQAGGNDTDLFPPYAYLPDPLIKLLLDRYPLITSTEALGEYIKGHSLLEPHSDTLFSELHTLQLGFDTIREEQARLKAKRRAAKKLVVESNEEGTSDDDGERSDKGVDLEAKKEDLKSEEVGINIEQTAHSAITESTHRSQDQILVGHPISRSPQRRKQSREMQFIPWTPNMLTNKPRQPAHTIASTSKGELDAIPPGVLRTISPPVSPSKLTNSIKTRPVPRKRRRIESRKENIID</sequence>
<dbReference type="GO" id="GO:0009378">
    <property type="term" value="F:four-way junction helicase activity"/>
    <property type="evidence" value="ECO:0007669"/>
    <property type="project" value="TreeGrafter"/>
</dbReference>
<evidence type="ECO:0000313" key="7">
    <source>
        <dbReference type="EMBL" id="KAK7687037.1"/>
    </source>
</evidence>
<reference evidence="7 8" key="1">
    <citation type="submission" date="2022-09" db="EMBL/GenBank/DDBJ databases">
        <authorList>
            <person name="Palmer J.M."/>
        </authorList>
    </citation>
    <scope>NUCLEOTIDE SEQUENCE [LARGE SCALE GENOMIC DNA]</scope>
    <source>
        <strain evidence="7 8">DSM 7382</strain>
    </source>
</reference>
<dbReference type="Gene3D" id="3.40.50.300">
    <property type="entry name" value="P-loop containing nucleotide triphosphate hydrolases"/>
    <property type="match status" value="2"/>
</dbReference>
<dbReference type="EC" id="5.6.2.4" evidence="3"/>
<feature type="region of interest" description="Disordered" evidence="4">
    <location>
        <begin position="644"/>
        <end position="690"/>
    </location>
</feature>
<name>A0AAW0G3V0_9APHY</name>
<evidence type="ECO:0000256" key="3">
    <source>
        <dbReference type="ARBA" id="ARBA00034808"/>
    </source>
</evidence>
<feature type="region of interest" description="Disordered" evidence="4">
    <location>
        <begin position="534"/>
        <end position="566"/>
    </location>
</feature>
<evidence type="ECO:0000256" key="4">
    <source>
        <dbReference type="SAM" id="MobiDB-lite"/>
    </source>
</evidence>
<evidence type="ECO:0000313" key="8">
    <source>
        <dbReference type="Proteomes" id="UP001385951"/>
    </source>
</evidence>
<dbReference type="SUPFAM" id="SSF52540">
    <property type="entry name" value="P-loop containing nucleoside triphosphate hydrolases"/>
    <property type="match status" value="1"/>
</dbReference>
<dbReference type="InterPro" id="IPR014001">
    <property type="entry name" value="Helicase_ATP-bd"/>
</dbReference>
<dbReference type="GO" id="GO:0000724">
    <property type="term" value="P:double-strand break repair via homologous recombination"/>
    <property type="evidence" value="ECO:0007669"/>
    <property type="project" value="TreeGrafter"/>
</dbReference>
<feature type="domain" description="Helicase ATP-binding" evidence="5">
    <location>
        <begin position="1"/>
        <end position="169"/>
    </location>
</feature>
<protein>
    <recommendedName>
        <fullName evidence="3">DNA 3'-5' helicase</fullName>
        <ecNumber evidence="3">5.6.2.4</ecNumber>
    </recommendedName>
</protein>
<organism evidence="7 8">
    <name type="scientific">Cerrena zonata</name>
    <dbReference type="NCBI Taxonomy" id="2478898"/>
    <lineage>
        <taxon>Eukaryota</taxon>
        <taxon>Fungi</taxon>
        <taxon>Dikarya</taxon>
        <taxon>Basidiomycota</taxon>
        <taxon>Agaricomycotina</taxon>
        <taxon>Agaricomycetes</taxon>
        <taxon>Polyporales</taxon>
        <taxon>Cerrenaceae</taxon>
        <taxon>Cerrena</taxon>
    </lineage>
</organism>
<comment type="caution">
    <text evidence="7">The sequence shown here is derived from an EMBL/GenBank/DDBJ whole genome shotgun (WGS) entry which is preliminary data.</text>
</comment>
<comment type="catalytic activity">
    <reaction evidence="2">
        <text>Couples ATP hydrolysis with the unwinding of duplex DNA by translocating in the 3'-5' direction.</text>
        <dbReference type="EC" id="5.6.2.4"/>
    </reaction>
</comment>
<gene>
    <name evidence="7" type="ORF">QCA50_009537</name>
</gene>
<dbReference type="InterPro" id="IPR027417">
    <property type="entry name" value="P-loop_NTPase"/>
</dbReference>
<feature type="domain" description="Helicase C-terminal" evidence="6">
    <location>
        <begin position="201"/>
        <end position="356"/>
    </location>
</feature>